<feature type="transmembrane region" description="Helical" evidence="1">
    <location>
        <begin position="163"/>
        <end position="186"/>
    </location>
</feature>
<keyword evidence="1" id="KW-0812">Transmembrane</keyword>
<comment type="caution">
    <text evidence="2">The sequence shown here is derived from an EMBL/GenBank/DDBJ whole genome shotgun (WGS) entry which is preliminary data.</text>
</comment>
<evidence type="ECO:0008006" key="4">
    <source>
        <dbReference type="Google" id="ProtNLM"/>
    </source>
</evidence>
<protein>
    <recommendedName>
        <fullName evidence="4">Glycosyltransferase RgtA/B/C/D-like domain-containing protein</fullName>
    </recommendedName>
</protein>
<dbReference type="GO" id="GO:0035269">
    <property type="term" value="P:protein O-linked glycosylation via mannose"/>
    <property type="evidence" value="ECO:0007669"/>
    <property type="project" value="TreeGrafter"/>
</dbReference>
<dbReference type="Proteomes" id="UP000176751">
    <property type="component" value="Unassembled WGS sequence"/>
</dbReference>
<name>A0A1F5HAK6_9BACT</name>
<dbReference type="PANTHER" id="PTHR44216:SF3">
    <property type="entry name" value="PROTEIN O-MANNOSYL-TRANSFERASE TMTC2"/>
    <property type="match status" value="1"/>
</dbReference>
<evidence type="ECO:0000313" key="2">
    <source>
        <dbReference type="EMBL" id="OGE01197.1"/>
    </source>
</evidence>
<dbReference type="InterPro" id="IPR052384">
    <property type="entry name" value="TMTC_O-mannosyltransferase"/>
</dbReference>
<evidence type="ECO:0000313" key="3">
    <source>
        <dbReference type="Proteomes" id="UP000176751"/>
    </source>
</evidence>
<feature type="transmembrane region" description="Helical" evidence="1">
    <location>
        <begin position="333"/>
        <end position="352"/>
    </location>
</feature>
<organism evidence="2 3">
    <name type="scientific">Candidatus Curtissbacteria bacterium RIFOXYA1_FULL_41_14</name>
    <dbReference type="NCBI Taxonomy" id="1797737"/>
    <lineage>
        <taxon>Bacteria</taxon>
        <taxon>Candidatus Curtissiibacteriota</taxon>
    </lineage>
</organism>
<dbReference type="GO" id="GO:0000030">
    <property type="term" value="F:mannosyltransferase activity"/>
    <property type="evidence" value="ECO:0007669"/>
    <property type="project" value="TreeGrafter"/>
</dbReference>
<proteinExistence type="predicted"/>
<keyword evidence="1" id="KW-0472">Membrane</keyword>
<gene>
    <name evidence="2" type="ORF">A2196_00610</name>
</gene>
<feature type="transmembrane region" description="Helical" evidence="1">
    <location>
        <begin position="198"/>
        <end position="217"/>
    </location>
</feature>
<dbReference type="EMBL" id="MFCA01000029">
    <property type="protein sequence ID" value="OGE01197.1"/>
    <property type="molecule type" value="Genomic_DNA"/>
</dbReference>
<feature type="transmembrane region" description="Helical" evidence="1">
    <location>
        <begin position="257"/>
        <end position="277"/>
    </location>
</feature>
<dbReference type="PANTHER" id="PTHR44216">
    <property type="entry name" value="PROTEIN O-MANNOSYL-TRANSFERASE TMTC2"/>
    <property type="match status" value="1"/>
</dbReference>
<keyword evidence="1" id="KW-1133">Transmembrane helix</keyword>
<dbReference type="STRING" id="1797737.A2196_00610"/>
<sequence>MKQRSWRFDIFLFFLLFFASLIIFRDSLSTFFVQDDFILINQFSQNSLLQDIKNVFGLPQVTHWRPIHNLFFLIAGNIFDKNYVGYHLLTFLFQIGSGFLIYKVVRMLTRDHKSGLIAGLIYTIHPAHFISLFWISGSATVIGFFFLVTSFYCYFVDRKIASLILYVISLLASEAMVVGLAIFTSYEFLFKKEKTDKFLLTITGIMSVIFLIIRFVFFTPKVTIDVYQLELSAKVLNAIKYYLLRTAGFAEASGDKIVSLILFGWLTLIILLLFKSLNKKQNINLLIFSIVTIIAGFSPFILIPSHLSPHYMNVSIFGFAIIIGLALKQLRPVTSFVFLLIFLGISIYNINLTKSNNWVFKRADLAKAYVEQIEKENSLPESKLVFADNKMSTSQEAYIALGTGEAIKFWFKDKNYRMCFTFFENCDFSQNKIFILD</sequence>
<dbReference type="AlphaFoldDB" id="A0A1F5HAK6"/>
<reference evidence="2 3" key="1">
    <citation type="journal article" date="2016" name="Nat. Commun.">
        <title>Thousands of microbial genomes shed light on interconnected biogeochemical processes in an aquifer system.</title>
        <authorList>
            <person name="Anantharaman K."/>
            <person name="Brown C.T."/>
            <person name="Hug L.A."/>
            <person name="Sharon I."/>
            <person name="Castelle C.J."/>
            <person name="Probst A.J."/>
            <person name="Thomas B.C."/>
            <person name="Singh A."/>
            <person name="Wilkins M.J."/>
            <person name="Karaoz U."/>
            <person name="Brodie E.L."/>
            <person name="Williams K.H."/>
            <person name="Hubbard S.S."/>
            <person name="Banfield J.F."/>
        </authorList>
    </citation>
    <scope>NUCLEOTIDE SEQUENCE [LARGE SCALE GENOMIC DNA]</scope>
</reference>
<evidence type="ECO:0000256" key="1">
    <source>
        <dbReference type="SAM" id="Phobius"/>
    </source>
</evidence>
<feature type="transmembrane region" description="Helical" evidence="1">
    <location>
        <begin position="83"/>
        <end position="102"/>
    </location>
</feature>
<accession>A0A1F5HAK6</accession>
<feature type="transmembrane region" description="Helical" evidence="1">
    <location>
        <begin position="283"/>
        <end position="303"/>
    </location>
</feature>